<dbReference type="GO" id="GO:0047388">
    <property type="term" value="F:[glutamine synthetase]-adenylyl-L-tyrosine phosphorylase activity"/>
    <property type="evidence" value="ECO:0007669"/>
    <property type="project" value="UniProtKB-EC"/>
</dbReference>
<keyword evidence="2 7" id="KW-0548">Nucleotidyltransferase</keyword>
<evidence type="ECO:0000259" key="9">
    <source>
        <dbReference type="Pfam" id="PF03710"/>
    </source>
</evidence>
<sequence>MSDRPARGVDPRRNTVGAQLARLGFSDVERVAATMRRLGLLPPSDGAAPAGPGEPAGPAGPAAGLAVNVIIGELAASADADLALRCLERLVEAQPAGAQPRLLPALADNPGLRRRLIAVLGASSALGDHLVAHPLDWLILAPDGATAGPSDPAVTRRGLLRAVGADPAAAVPRARGDGVAVLDALRLAYRRALLVLAARDLTGTVSLDDATAELADLAGAALDAALAVARAGAGPADAPVRLAIIGMGKCGGRELNYVSDVDVLFVAEPVADHGPGALRKPGELGKPGEPGGLPGSGAPPDLEATLRAATRLAEGVVRVCGTPTAAGELFPVDVNLRPEGRHGALVRTLDSHRAYYRRWARTWEFQALLKARPVAGDLELGARFGEMIAPLVWTAASRPDFVTDVRAMRRRVERSLSRFEADRNLKLGPGGLRDVEFAVQLLQLVHGRADAKLQVAATLDALDGLRRGGYVGRRDAAGFADAYRFLRVAEHRLQLQRLRRLHTLPRDPGELRWLARCMGLPGAAELAEEHRRVTRTVRSLHEKLFYQPLLEAVARLSAEEMRLTPQEAADRLAALGFAQPARCLRHIEALTNGVSRTAVIQRRLLPAMLPAFADAPEPDAGLLAYRQVSEALGRTPWYLRLLRDSAGAADRLARVLATSRYVADLMTRAPESVRLLRTEEELRPTSREAMVRTLLAVSRRNPEAADAVGRARAVRRVELVRIACADLLGLLDVGAVGQALSDAAAATVEAALLVARRRVAGGDDEALPVRLAVIAMGRLGGRELSYGSDADVLFVHEALPGTPQPLAARLAADVIGELHRLLALPGPDPPLTLDAGLRPEGRGGPLSRTVEGYAAYYDRWSLGWEAQALLRAEPLAGDAELGARFCALADRIRYPSALPAGTITEILRLRGRMERERVPRGVDRAMHVKFGPGGLTDVEWTVQVLQLRHARRVPALRTTATRACLRAAATAGLLAPAQLSALDAAWTLASRVRNGVMLTSGQRGDLLPGVAPGLERVARALGYPADEVDQLPGDYRRAAARAHAVALEVLGREQ</sequence>
<dbReference type="SUPFAM" id="SSF81301">
    <property type="entry name" value="Nucleotidyltransferase"/>
    <property type="match status" value="2"/>
</dbReference>
<dbReference type="PANTHER" id="PTHR30621">
    <property type="entry name" value="GLUTAMINE SYNTHETASE ADENYLYLTRANSFERASE"/>
    <property type="match status" value="1"/>
</dbReference>
<feature type="region of interest" description="Adenylyl removase" evidence="7">
    <location>
        <begin position="1"/>
        <end position="549"/>
    </location>
</feature>
<dbReference type="GO" id="GO:0000287">
    <property type="term" value="F:magnesium ion binding"/>
    <property type="evidence" value="ECO:0007669"/>
    <property type="project" value="UniProtKB-UniRule"/>
</dbReference>
<keyword evidence="11" id="KW-0436">Ligase</keyword>
<protein>
    <recommendedName>
        <fullName evidence="7">Bifunctional glutamine synthetase adenylyltransferase/adenylyl-removing enzyme</fullName>
    </recommendedName>
    <alternativeName>
        <fullName evidence="7">ATP:glutamine synthetase adenylyltransferase</fullName>
    </alternativeName>
    <alternativeName>
        <fullName evidence="7">ATase</fullName>
    </alternativeName>
    <domain>
        <recommendedName>
            <fullName evidence="7">Glutamine synthetase adenylyl-L-tyrosine phosphorylase</fullName>
            <ecNumber evidence="7">2.7.7.89</ecNumber>
        </recommendedName>
        <alternativeName>
            <fullName evidence="7">Adenylyl removase</fullName>
            <shortName evidence="7">AR</shortName>
            <shortName evidence="7">AT-N</shortName>
        </alternativeName>
    </domain>
    <domain>
        <recommendedName>
            <fullName evidence="7">Glutamine synthetase adenylyl transferase</fullName>
            <ecNumber evidence="7">2.7.7.42</ecNumber>
        </recommendedName>
        <alternativeName>
            <fullName evidence="7">Adenylyl transferase</fullName>
            <shortName evidence="7">AT</shortName>
            <shortName evidence="7">AT-C</shortName>
        </alternativeName>
    </domain>
</protein>
<evidence type="ECO:0000256" key="2">
    <source>
        <dbReference type="ARBA" id="ARBA00022695"/>
    </source>
</evidence>
<evidence type="ECO:0000256" key="8">
    <source>
        <dbReference type="SAM" id="MobiDB-lite"/>
    </source>
</evidence>
<accession>A0A0S4QX79</accession>
<keyword evidence="3 7" id="KW-0547">Nucleotide-binding</keyword>
<dbReference type="Proteomes" id="UP000198802">
    <property type="component" value="Unassembled WGS sequence"/>
</dbReference>
<feature type="domain" description="PII-uridylyltransferase/Glutamine-synthetase adenylyltransferase" evidence="10">
    <location>
        <begin position="407"/>
        <end position="545"/>
    </location>
</feature>
<organism evidence="11 12">
    <name type="scientific">Parafrankia irregularis</name>
    <dbReference type="NCBI Taxonomy" id="795642"/>
    <lineage>
        <taxon>Bacteria</taxon>
        <taxon>Bacillati</taxon>
        <taxon>Actinomycetota</taxon>
        <taxon>Actinomycetes</taxon>
        <taxon>Frankiales</taxon>
        <taxon>Frankiaceae</taxon>
        <taxon>Parafrankia</taxon>
    </lineage>
</organism>
<evidence type="ECO:0000256" key="6">
    <source>
        <dbReference type="ARBA" id="ARBA00023268"/>
    </source>
</evidence>
<dbReference type="InterPro" id="IPR023057">
    <property type="entry name" value="GlnE"/>
</dbReference>
<keyword evidence="12" id="KW-1185">Reference proteome</keyword>
<dbReference type="Gene3D" id="1.20.120.1510">
    <property type="match status" value="1"/>
</dbReference>
<comment type="catalytic activity">
    <reaction evidence="7">
        <text>[glutamine synthetase]-L-tyrosine + ATP = [glutamine synthetase]-O(4)-(5'-adenylyl)-L-tyrosine + diphosphate</text>
        <dbReference type="Rhea" id="RHEA:18589"/>
        <dbReference type="Rhea" id="RHEA-COMP:10660"/>
        <dbReference type="Rhea" id="RHEA-COMP:10661"/>
        <dbReference type="ChEBI" id="CHEBI:30616"/>
        <dbReference type="ChEBI" id="CHEBI:33019"/>
        <dbReference type="ChEBI" id="CHEBI:46858"/>
        <dbReference type="ChEBI" id="CHEBI:83624"/>
        <dbReference type="EC" id="2.7.7.42"/>
    </reaction>
</comment>
<comment type="catalytic activity">
    <reaction evidence="7">
        <text>[glutamine synthetase]-O(4)-(5'-adenylyl)-L-tyrosine + phosphate = [glutamine synthetase]-L-tyrosine + ADP</text>
        <dbReference type="Rhea" id="RHEA:43716"/>
        <dbReference type="Rhea" id="RHEA-COMP:10660"/>
        <dbReference type="Rhea" id="RHEA-COMP:10661"/>
        <dbReference type="ChEBI" id="CHEBI:43474"/>
        <dbReference type="ChEBI" id="CHEBI:46858"/>
        <dbReference type="ChEBI" id="CHEBI:83624"/>
        <dbReference type="ChEBI" id="CHEBI:456216"/>
        <dbReference type="EC" id="2.7.7.89"/>
    </reaction>
</comment>
<dbReference type="GO" id="GO:0016874">
    <property type="term" value="F:ligase activity"/>
    <property type="evidence" value="ECO:0007669"/>
    <property type="project" value="UniProtKB-KW"/>
</dbReference>
<keyword evidence="5 7" id="KW-0460">Magnesium</keyword>
<dbReference type="Gene3D" id="1.20.120.330">
    <property type="entry name" value="Nucleotidyltransferases domain 2"/>
    <property type="match status" value="2"/>
</dbReference>
<dbReference type="AlphaFoldDB" id="A0A0S4QX79"/>
<keyword evidence="4 7" id="KW-0067">ATP-binding</keyword>
<evidence type="ECO:0000313" key="11">
    <source>
        <dbReference type="EMBL" id="CUU60115.1"/>
    </source>
</evidence>
<dbReference type="EC" id="2.7.7.89" evidence="7"/>
<feature type="domain" description="Glutamate-ammonia ligase adenylyltransferase repeated" evidence="9">
    <location>
        <begin position="115"/>
        <end position="273"/>
    </location>
</feature>
<comment type="similarity">
    <text evidence="7">Belongs to the GlnE family.</text>
</comment>
<feature type="region of interest" description="Adenylyl transferase" evidence="7">
    <location>
        <begin position="557"/>
        <end position="1054"/>
    </location>
</feature>
<keyword evidence="6 7" id="KW-0511">Multifunctional enzyme</keyword>
<dbReference type="EMBL" id="FAOZ01000035">
    <property type="protein sequence ID" value="CUU60115.1"/>
    <property type="molecule type" value="Genomic_DNA"/>
</dbReference>
<dbReference type="NCBIfam" id="NF010707">
    <property type="entry name" value="PRK14109.1"/>
    <property type="match status" value="1"/>
</dbReference>
<dbReference type="GO" id="GO:0005829">
    <property type="term" value="C:cytosol"/>
    <property type="evidence" value="ECO:0007669"/>
    <property type="project" value="TreeGrafter"/>
</dbReference>
<dbReference type="GO" id="GO:0000820">
    <property type="term" value="P:regulation of glutamine family amino acid metabolic process"/>
    <property type="evidence" value="ECO:0007669"/>
    <property type="project" value="UniProtKB-UniRule"/>
</dbReference>
<keyword evidence="1 7" id="KW-0808">Transferase</keyword>
<gene>
    <name evidence="7" type="primary">glnE</name>
    <name evidence="11" type="ORF">Ga0074812_13557</name>
</gene>
<dbReference type="GO" id="GO:0005524">
    <property type="term" value="F:ATP binding"/>
    <property type="evidence" value="ECO:0007669"/>
    <property type="project" value="UniProtKB-UniRule"/>
</dbReference>
<reference evidence="12" key="1">
    <citation type="submission" date="2015-11" db="EMBL/GenBank/DDBJ databases">
        <authorList>
            <person name="Varghese N."/>
        </authorList>
    </citation>
    <scope>NUCLEOTIDE SEQUENCE [LARGE SCALE GENOMIC DNA]</scope>
    <source>
        <strain evidence="12">DSM 45899</strain>
    </source>
</reference>
<dbReference type="Pfam" id="PF03710">
    <property type="entry name" value="GlnE"/>
    <property type="match status" value="3"/>
</dbReference>
<comment type="cofactor">
    <cofactor evidence="7">
        <name>Mg(2+)</name>
        <dbReference type="ChEBI" id="CHEBI:18420"/>
    </cofactor>
</comment>
<dbReference type="HAMAP" id="MF_00802">
    <property type="entry name" value="GlnE"/>
    <property type="match status" value="1"/>
</dbReference>
<name>A0A0S4QX79_9ACTN</name>
<evidence type="ECO:0000256" key="3">
    <source>
        <dbReference type="ARBA" id="ARBA00022741"/>
    </source>
</evidence>
<evidence type="ECO:0000256" key="7">
    <source>
        <dbReference type="HAMAP-Rule" id="MF_00802"/>
    </source>
</evidence>
<proteinExistence type="inferred from homology"/>
<dbReference type="GO" id="GO:0008882">
    <property type="term" value="F:[glutamate-ammonia-ligase] adenylyltransferase activity"/>
    <property type="evidence" value="ECO:0007669"/>
    <property type="project" value="UniProtKB-UniRule"/>
</dbReference>
<feature type="domain" description="Glutamate-ammonia ligase adenylyltransferase repeated" evidence="9">
    <location>
        <begin position="309"/>
        <end position="385"/>
    </location>
</feature>
<dbReference type="Pfam" id="PF08335">
    <property type="entry name" value="GlnD_UR_UTase"/>
    <property type="match status" value="2"/>
</dbReference>
<feature type="domain" description="PII-uridylyltransferase/Glutamine-synthetase adenylyltransferase" evidence="10">
    <location>
        <begin position="925"/>
        <end position="1046"/>
    </location>
</feature>
<dbReference type="PANTHER" id="PTHR30621:SF0">
    <property type="entry name" value="BIFUNCTIONAL GLUTAMINE SYNTHETASE ADENYLYLTRANSFERASE_ADENYLYL-REMOVING ENZYME"/>
    <property type="match status" value="1"/>
</dbReference>
<dbReference type="CDD" id="cd05401">
    <property type="entry name" value="NT_GlnE_GlnD_like"/>
    <property type="match status" value="2"/>
</dbReference>
<dbReference type="SUPFAM" id="SSF81593">
    <property type="entry name" value="Nucleotidyltransferase substrate binding subunit/domain"/>
    <property type="match status" value="2"/>
</dbReference>
<dbReference type="InterPro" id="IPR043519">
    <property type="entry name" value="NT_sf"/>
</dbReference>
<dbReference type="InterPro" id="IPR013546">
    <property type="entry name" value="PII_UdlTrfase/GS_AdlTrfase"/>
</dbReference>
<evidence type="ECO:0000259" key="10">
    <source>
        <dbReference type="Pfam" id="PF08335"/>
    </source>
</evidence>
<evidence type="ECO:0000256" key="5">
    <source>
        <dbReference type="ARBA" id="ARBA00022842"/>
    </source>
</evidence>
<dbReference type="EC" id="2.7.7.42" evidence="7"/>
<evidence type="ECO:0000313" key="12">
    <source>
        <dbReference type="Proteomes" id="UP000198802"/>
    </source>
</evidence>
<evidence type="ECO:0000256" key="1">
    <source>
        <dbReference type="ARBA" id="ARBA00022679"/>
    </source>
</evidence>
<dbReference type="InterPro" id="IPR005190">
    <property type="entry name" value="GlnE_rpt_dom"/>
</dbReference>
<feature type="region of interest" description="Disordered" evidence="8">
    <location>
        <begin position="276"/>
        <end position="299"/>
    </location>
</feature>
<comment type="function">
    <text evidence="7">Involved in the regulation of glutamine synthetase GlnA, a key enzyme in the process to assimilate ammonia. When cellular nitrogen levels are high, the C-terminal adenylyl transferase (AT) inactivates GlnA by covalent transfer of an adenylyl group from ATP to specific tyrosine residue of GlnA, thus reducing its activity. Conversely, when nitrogen levels are low, the N-terminal adenylyl removase (AR) activates GlnA by removing the adenylyl group by phosphorolysis, increasing its activity. The regulatory region of GlnE binds the signal transduction protein PII (GlnB) which indicates the nitrogen status of the cell.</text>
</comment>
<evidence type="ECO:0000256" key="4">
    <source>
        <dbReference type="ARBA" id="ARBA00022840"/>
    </source>
</evidence>
<feature type="domain" description="Glutamate-ammonia ligase adenylyltransferase repeated" evidence="9">
    <location>
        <begin position="651"/>
        <end position="885"/>
    </location>
</feature>
<dbReference type="Gene3D" id="3.30.460.10">
    <property type="entry name" value="Beta Polymerase, domain 2"/>
    <property type="match status" value="2"/>
</dbReference>